<keyword evidence="4" id="KW-1185">Reference proteome</keyword>
<evidence type="ECO:0000313" key="4">
    <source>
        <dbReference type="Proteomes" id="UP000177622"/>
    </source>
</evidence>
<evidence type="ECO:0000259" key="2">
    <source>
        <dbReference type="PROSITE" id="PS51752"/>
    </source>
</evidence>
<proteinExistence type="predicted"/>
<dbReference type="RefSeq" id="XP_022493690.1">
    <property type="nucleotide sequence ID" value="XM_022626880.1"/>
</dbReference>
<dbReference type="InterPro" id="IPR036404">
    <property type="entry name" value="Jacalin-like_lectin_dom_sf"/>
</dbReference>
<dbReference type="GeneID" id="34571614"/>
<protein>
    <recommendedName>
        <fullName evidence="2">Jacalin-type lectin domain-containing protein</fullName>
    </recommendedName>
</protein>
<comment type="caution">
    <text evidence="3">The sequence shown here is derived from an EMBL/GenBank/DDBJ whole genome shotgun (WGS) entry which is preliminary data.</text>
</comment>
<feature type="domain" description="Jacalin-type lectin" evidence="2">
    <location>
        <begin position="1"/>
        <end position="88"/>
    </location>
</feature>
<dbReference type="Gene3D" id="2.100.10.30">
    <property type="entry name" value="Jacalin-like lectin domain"/>
    <property type="match status" value="1"/>
</dbReference>
<dbReference type="EMBL" id="LXJU01000001">
    <property type="protein sequence ID" value="OGE58267.1"/>
    <property type="molecule type" value="Genomic_DNA"/>
</dbReference>
<organism evidence="3 4">
    <name type="scientific">Penicillium arizonense</name>
    <dbReference type="NCBI Taxonomy" id="1835702"/>
    <lineage>
        <taxon>Eukaryota</taxon>
        <taxon>Fungi</taxon>
        <taxon>Dikarya</taxon>
        <taxon>Ascomycota</taxon>
        <taxon>Pezizomycotina</taxon>
        <taxon>Eurotiomycetes</taxon>
        <taxon>Eurotiomycetidae</taxon>
        <taxon>Eurotiales</taxon>
        <taxon>Aspergillaceae</taxon>
        <taxon>Penicillium</taxon>
    </lineage>
</organism>
<name>A0A1F5LYL8_PENAI</name>
<dbReference type="OrthoDB" id="4337695at2759"/>
<sequence length="220" mass="25092">MGTGKWGDYSEFIFEDASETVKSLSLWGNGKGTNLGRIKFTTSKGRTFDCGGHGGKTEYPMDVVSGLWVGIRGNCGATVDNMSVFFLTRVDSMKIKDVKFKNDSTGTSQGIKPKVLKSTQFPWHGKPYDYKFERPRLETESHTINDRDENQGGQQYSEEQALGEDESTYALLEQGNRRRGYNTYRDEKEATVYVDEESSYRDNYQQQKNAWRGNRDETVF</sequence>
<dbReference type="SUPFAM" id="SSF51101">
    <property type="entry name" value="Mannose-binding lectins"/>
    <property type="match status" value="1"/>
</dbReference>
<dbReference type="PROSITE" id="PS51752">
    <property type="entry name" value="JACALIN_LECTIN"/>
    <property type="match status" value="1"/>
</dbReference>
<reference evidence="3 4" key="1">
    <citation type="journal article" date="2016" name="Sci. Rep.">
        <title>Penicillium arizonense, a new, genome sequenced fungal species, reveals a high chemical diversity in secreted metabolites.</title>
        <authorList>
            <person name="Grijseels S."/>
            <person name="Nielsen J.C."/>
            <person name="Randelovic M."/>
            <person name="Nielsen J."/>
            <person name="Nielsen K.F."/>
            <person name="Workman M."/>
            <person name="Frisvad J.C."/>
        </authorList>
    </citation>
    <scope>NUCLEOTIDE SEQUENCE [LARGE SCALE GENOMIC DNA]</scope>
    <source>
        <strain evidence="3 4">CBS 141311</strain>
    </source>
</reference>
<feature type="region of interest" description="Disordered" evidence="1">
    <location>
        <begin position="142"/>
        <end position="166"/>
    </location>
</feature>
<gene>
    <name evidence="3" type="ORF">PENARI_c001G09519</name>
</gene>
<accession>A0A1F5LYL8</accession>
<dbReference type="Pfam" id="PF01419">
    <property type="entry name" value="Jacalin"/>
    <property type="match status" value="1"/>
</dbReference>
<dbReference type="Proteomes" id="UP000177622">
    <property type="component" value="Unassembled WGS sequence"/>
</dbReference>
<dbReference type="AlphaFoldDB" id="A0A1F5LYL8"/>
<dbReference type="InterPro" id="IPR001229">
    <property type="entry name" value="Jacalin-like_lectin_dom"/>
</dbReference>
<evidence type="ECO:0000256" key="1">
    <source>
        <dbReference type="SAM" id="MobiDB-lite"/>
    </source>
</evidence>
<feature type="region of interest" description="Disordered" evidence="1">
    <location>
        <begin position="196"/>
        <end position="220"/>
    </location>
</feature>
<evidence type="ECO:0000313" key="3">
    <source>
        <dbReference type="EMBL" id="OGE58267.1"/>
    </source>
</evidence>